<feature type="compositionally biased region" description="Basic and acidic residues" evidence="1">
    <location>
        <begin position="216"/>
        <end position="227"/>
    </location>
</feature>
<dbReference type="AlphaFoldDB" id="N6UTD2"/>
<evidence type="ECO:0000313" key="3">
    <source>
        <dbReference type="Proteomes" id="UP000012429"/>
    </source>
</evidence>
<protein>
    <submittedName>
        <fullName evidence="2">Uncharacterized protein</fullName>
    </submittedName>
</protein>
<evidence type="ECO:0000313" key="2">
    <source>
        <dbReference type="EMBL" id="ENN84970.1"/>
    </source>
</evidence>
<dbReference type="Proteomes" id="UP000012429">
    <property type="component" value="Unassembled WGS sequence"/>
</dbReference>
<feature type="region of interest" description="Disordered" evidence="1">
    <location>
        <begin position="216"/>
        <end position="254"/>
    </location>
</feature>
<sequence length="331" mass="37157">MRDKEAERAFRFAGAFRPESIDIRHHHRLLAAAPIVDRVPGLRDGQEMLRTALDRQTLQYDQHRLLRTQAVEVAGHLDHALLGIAQALHAANDECIAAFRPVMYKHEARRAKNGLVAQPNELDGKSTLMASAAAIGKCDKTCICFAASLDSAHVEPLAAPKADHAFAGQDPLGNRKMVDEKCEPLGTAQAVDEKFRQRLLQQFIVRSRKCPCCRKRREEMPPSDRQQRIGSKAKPKEKRTLQAHPQTEGQYSQEQEVAGALRFAWRPRHRSAKSSTGHAAIRRSRDRYVLIHPNTRRILLRRNICAGIVKVASRQGQPFMGRAQTGRSRSG</sequence>
<reference evidence="2 3" key="1">
    <citation type="journal article" date="2012" name="BMC Genomics">
        <title>Genomic basis of broad host range and environmental adaptability of Rhizobium tropici CIAT 899 and Rhizobium sp. PRF 81 which are used in inoculants for common bean (Phaseolus vulgaris L.).</title>
        <authorList>
            <person name="Ormeno-Orrillo E."/>
            <person name="Menna P."/>
            <person name="Almeida L.G."/>
            <person name="Ollero F.J."/>
            <person name="Nicolas M.F."/>
            <person name="Pains Rodrigues E."/>
            <person name="Shigueyoshi Nakatani A."/>
            <person name="Silva Batista J.S."/>
            <person name="Oliveira Chueire L.M."/>
            <person name="Souza R.C."/>
            <person name="Ribeiro Vasconcelos A.T."/>
            <person name="Megias M."/>
            <person name="Hungria M."/>
            <person name="Martinez-Romero E."/>
        </authorList>
    </citation>
    <scope>NUCLEOTIDE SEQUENCE [LARGE SCALE GENOMIC DNA]</scope>
    <source>
        <strain evidence="2 3">PRF 81</strain>
    </source>
</reference>
<feature type="compositionally biased region" description="Polar residues" evidence="1">
    <location>
        <begin position="243"/>
        <end position="254"/>
    </location>
</feature>
<dbReference type="STRING" id="363754.RHSP_58627"/>
<accession>N6UTD2</accession>
<dbReference type="PATRIC" id="fig|363754.4.peg.5011"/>
<keyword evidence="3" id="KW-1185">Reference proteome</keyword>
<gene>
    <name evidence="2" type="ORF">RHSP_58627</name>
</gene>
<organism evidence="2 3">
    <name type="scientific">Rhizobium freirei PRF 81</name>
    <dbReference type="NCBI Taxonomy" id="363754"/>
    <lineage>
        <taxon>Bacteria</taxon>
        <taxon>Pseudomonadati</taxon>
        <taxon>Pseudomonadota</taxon>
        <taxon>Alphaproteobacteria</taxon>
        <taxon>Hyphomicrobiales</taxon>
        <taxon>Rhizobiaceae</taxon>
        <taxon>Rhizobium/Agrobacterium group</taxon>
        <taxon>Rhizobium</taxon>
    </lineage>
</organism>
<evidence type="ECO:0000256" key="1">
    <source>
        <dbReference type="SAM" id="MobiDB-lite"/>
    </source>
</evidence>
<proteinExistence type="predicted"/>
<comment type="caution">
    <text evidence="2">The sequence shown here is derived from an EMBL/GenBank/DDBJ whole genome shotgun (WGS) entry which is preliminary data.</text>
</comment>
<dbReference type="EMBL" id="AQHN01000084">
    <property type="protein sequence ID" value="ENN84970.1"/>
    <property type="molecule type" value="Genomic_DNA"/>
</dbReference>
<name>N6UTD2_9HYPH</name>